<protein>
    <submittedName>
        <fullName evidence="1">Uncharacterized protein</fullName>
    </submittedName>
</protein>
<proteinExistence type="predicted"/>
<evidence type="ECO:0000313" key="1">
    <source>
        <dbReference type="EMBL" id="MQM13643.1"/>
    </source>
</evidence>
<dbReference type="EMBL" id="NMUH01005762">
    <property type="protein sequence ID" value="MQM13643.1"/>
    <property type="molecule type" value="Genomic_DNA"/>
</dbReference>
<evidence type="ECO:0000313" key="2">
    <source>
        <dbReference type="Proteomes" id="UP000652761"/>
    </source>
</evidence>
<gene>
    <name evidence="1" type="ORF">Taro_046569</name>
</gene>
<keyword evidence="2" id="KW-1185">Reference proteome</keyword>
<name>A0A843WQB3_COLES</name>
<dbReference type="AlphaFoldDB" id="A0A843WQB3"/>
<reference evidence="1" key="1">
    <citation type="submission" date="2017-07" db="EMBL/GenBank/DDBJ databases">
        <title>Taro Niue Genome Assembly and Annotation.</title>
        <authorList>
            <person name="Atibalentja N."/>
            <person name="Keating K."/>
            <person name="Fields C.J."/>
        </authorList>
    </citation>
    <scope>NUCLEOTIDE SEQUENCE</scope>
    <source>
        <strain evidence="1">Niue_2</strain>
        <tissue evidence="1">Leaf</tissue>
    </source>
</reference>
<sequence length="60" mass="6654">MGVAPIDGKVGRSGFHIFSSFFNLAIQDRPDSLRIGRILRSDPTRIGIKILHVNKEVPPI</sequence>
<dbReference type="Proteomes" id="UP000652761">
    <property type="component" value="Unassembled WGS sequence"/>
</dbReference>
<comment type="caution">
    <text evidence="1">The sequence shown here is derived from an EMBL/GenBank/DDBJ whole genome shotgun (WGS) entry which is preliminary data.</text>
</comment>
<organism evidence="1 2">
    <name type="scientific">Colocasia esculenta</name>
    <name type="common">Wild taro</name>
    <name type="synonym">Arum esculentum</name>
    <dbReference type="NCBI Taxonomy" id="4460"/>
    <lineage>
        <taxon>Eukaryota</taxon>
        <taxon>Viridiplantae</taxon>
        <taxon>Streptophyta</taxon>
        <taxon>Embryophyta</taxon>
        <taxon>Tracheophyta</taxon>
        <taxon>Spermatophyta</taxon>
        <taxon>Magnoliopsida</taxon>
        <taxon>Liliopsida</taxon>
        <taxon>Araceae</taxon>
        <taxon>Aroideae</taxon>
        <taxon>Colocasieae</taxon>
        <taxon>Colocasia</taxon>
    </lineage>
</organism>
<accession>A0A843WQB3</accession>